<dbReference type="InterPro" id="IPR010344">
    <property type="entry name" value="YbjH"/>
</dbReference>
<evidence type="ECO:0000313" key="1">
    <source>
        <dbReference type="EMBL" id="GEM78961.1"/>
    </source>
</evidence>
<gene>
    <name evidence="1" type="primary">wbfB</name>
    <name evidence="1" type="ORF">VSU01S_12060</name>
</gene>
<evidence type="ECO:0000313" key="2">
    <source>
        <dbReference type="Proteomes" id="UP000321113"/>
    </source>
</evidence>
<dbReference type="Proteomes" id="UP000321113">
    <property type="component" value="Unassembled WGS sequence"/>
</dbReference>
<protein>
    <submittedName>
        <fullName evidence="1">WbfB protein</fullName>
    </submittedName>
</protein>
<dbReference type="EMBL" id="BJXK01000004">
    <property type="protein sequence ID" value="GEM78961.1"/>
    <property type="molecule type" value="Genomic_DNA"/>
</dbReference>
<reference evidence="1 2" key="1">
    <citation type="submission" date="2019-07" db="EMBL/GenBank/DDBJ databases">
        <title>Whole genome shotgun sequence of Vibrio superstes NBRC 103154.</title>
        <authorList>
            <person name="Hosoyama A."/>
            <person name="Uohara A."/>
            <person name="Ohji S."/>
            <person name="Ichikawa N."/>
        </authorList>
    </citation>
    <scope>NUCLEOTIDE SEQUENCE [LARGE SCALE GENOMIC DNA]</scope>
    <source>
        <strain evidence="1 2">NBRC 103154</strain>
    </source>
</reference>
<dbReference type="AlphaFoldDB" id="A0A511QNQ0"/>
<dbReference type="RefSeq" id="WP_119008602.1">
    <property type="nucleotide sequence ID" value="NZ_BJXK01000004.1"/>
</dbReference>
<dbReference type="OrthoDB" id="19542at2"/>
<sequence length="727" mass="82311">MRLRYGVVIGLTLLGSISRESLADDLFYSAQATPSQSDFGGVGLMQMPTGRVAREGEFSLNGTWNNEYHFYSISLQVLPWLETTVRYTLVQDLLYSSDPEFSGDNELADKAIDFKIRLLQESRYIPEFSIGFRDFGGTGLFDGEFIAASKRFGPFDATVGMAWGYLGQSGNISNPMCSVAERFCERPNDYSGNGGQFDVDRWFSGPASIYAGLEYQTPFEPLSFKVEYDTNDYSQDAPVVRGTADMTQHIPVNFGMVYRVDDWAQIRVSYERGDTLALGVTLSTNFNDLYATWVDKRPPQLAQQRGSSSATDYEKLSQELYDVAGYKVHSIRQGEQRILISAEQEKYRDRDIARNRAAVITLNHTPSSVNTISIVETNKALSLTETDIDSQTFVAAHKQQYLDVNYDDAVSVSNIDDVNSSPQYEDFDRFDYSFSPQLIQSFGSAESFYLYSIGVNADAGYWLTSNLQMSGSLYLNLFDNYDKFNYIAPPDGTDVPRVRTLFRAYVDENRLRMKNLQLTWFEDFGSNWYTQLYGGYLEMMFAGVGGEVLYRPLNSSWAFGVDVNLISQRDPESWFGVFDSSTQYSEVDQRYYNVIDQGTTGFVTAYYAPKWSLLDDTLFKVGVGEFLAGDYGARFDFSKQFDSGVIAGVFASVSDLTPEEYGEGSFTKGFYVSIPFDVMTVRPSQNRANFNWQPITRDGGQMLMRKYELFEVTDARSPWYQRPPSVR</sequence>
<name>A0A511QNQ0_9VIBR</name>
<proteinExistence type="predicted"/>
<comment type="caution">
    <text evidence="1">The sequence shown here is derived from an EMBL/GenBank/DDBJ whole genome shotgun (WGS) entry which is preliminary data.</text>
</comment>
<accession>A0A511QNQ0</accession>
<keyword evidence="2" id="KW-1185">Reference proteome</keyword>
<organism evidence="1 2">
    <name type="scientific">Vibrio superstes NBRC 103154</name>
    <dbReference type="NCBI Taxonomy" id="1219062"/>
    <lineage>
        <taxon>Bacteria</taxon>
        <taxon>Pseudomonadati</taxon>
        <taxon>Pseudomonadota</taxon>
        <taxon>Gammaproteobacteria</taxon>
        <taxon>Vibrionales</taxon>
        <taxon>Vibrionaceae</taxon>
        <taxon>Vibrio</taxon>
    </lineage>
</organism>
<dbReference type="Pfam" id="PF06082">
    <property type="entry name" value="YjbH"/>
    <property type="match status" value="1"/>
</dbReference>